<dbReference type="InterPro" id="IPR018460">
    <property type="entry name" value="Battenin_disease_Cln3_subgr"/>
</dbReference>
<accession>A0AAN8PCX7</accession>
<comment type="caution">
    <text evidence="9">The sequence shown here is derived from an EMBL/GenBank/DDBJ whole genome shotgun (WGS) entry which is preliminary data.</text>
</comment>
<evidence type="ECO:0000256" key="6">
    <source>
        <dbReference type="ARBA" id="ARBA00023136"/>
    </source>
</evidence>
<organism evidence="9 10">
    <name type="scientific">Patella caerulea</name>
    <name type="common">Rayed Mediterranean limpet</name>
    <dbReference type="NCBI Taxonomy" id="87958"/>
    <lineage>
        <taxon>Eukaryota</taxon>
        <taxon>Metazoa</taxon>
        <taxon>Spiralia</taxon>
        <taxon>Lophotrochozoa</taxon>
        <taxon>Mollusca</taxon>
        <taxon>Gastropoda</taxon>
        <taxon>Patellogastropoda</taxon>
        <taxon>Patelloidea</taxon>
        <taxon>Patellidae</taxon>
        <taxon>Patella</taxon>
    </lineage>
</organism>
<dbReference type="GO" id="GO:0005765">
    <property type="term" value="C:lysosomal membrane"/>
    <property type="evidence" value="ECO:0007669"/>
    <property type="project" value="UniProtKB-SubCell"/>
</dbReference>
<dbReference type="PRINTS" id="PR01315">
    <property type="entry name" value="BATTENIN"/>
</dbReference>
<dbReference type="AlphaFoldDB" id="A0AAN8PCX7"/>
<feature type="transmembrane region" description="Helical" evidence="7">
    <location>
        <begin position="170"/>
        <end position="195"/>
    </location>
</feature>
<evidence type="ECO:0000256" key="1">
    <source>
        <dbReference type="ARBA" id="ARBA00004127"/>
    </source>
</evidence>
<proteinExistence type="inferred from homology"/>
<keyword evidence="5 7" id="KW-1133">Transmembrane helix</keyword>
<evidence type="ECO:0000256" key="5">
    <source>
        <dbReference type="ARBA" id="ARBA00022989"/>
    </source>
</evidence>
<comment type="subcellular location">
    <subcellularLocation>
        <location evidence="1">Endomembrane system</location>
        <topology evidence="1">Multi-pass membrane protein</topology>
    </subcellularLocation>
    <subcellularLocation>
        <location evidence="7">Lysosome membrane</location>
        <topology evidence="7">Multi-pass membrane protein</topology>
    </subcellularLocation>
</comment>
<evidence type="ECO:0000256" key="7">
    <source>
        <dbReference type="RuleBase" id="RU361113"/>
    </source>
</evidence>
<feature type="transmembrane region" description="Helical" evidence="7">
    <location>
        <begin position="450"/>
        <end position="469"/>
    </location>
</feature>
<gene>
    <name evidence="9" type="ORF">SNE40_014459</name>
</gene>
<dbReference type="Gene3D" id="1.20.1250.20">
    <property type="entry name" value="MFS general substrate transporter like domains"/>
    <property type="match status" value="1"/>
</dbReference>
<protein>
    <recommendedName>
        <fullName evidence="7">Battenin</fullName>
    </recommendedName>
</protein>
<reference evidence="9 10" key="1">
    <citation type="submission" date="2024-01" db="EMBL/GenBank/DDBJ databases">
        <title>The genome of the rayed Mediterranean limpet Patella caerulea (Linnaeus, 1758).</title>
        <authorList>
            <person name="Anh-Thu Weber A."/>
            <person name="Halstead-Nussloch G."/>
        </authorList>
    </citation>
    <scope>NUCLEOTIDE SEQUENCE [LARGE SCALE GENOMIC DNA]</scope>
    <source>
        <strain evidence="9">AATW-2023a</strain>
        <tissue evidence="9">Whole specimen</tissue>
    </source>
</reference>
<dbReference type="InterPro" id="IPR036259">
    <property type="entry name" value="MFS_trans_sf"/>
</dbReference>
<feature type="transmembrane region" description="Helical" evidence="7">
    <location>
        <begin position="50"/>
        <end position="71"/>
    </location>
</feature>
<dbReference type="Pfam" id="PF02487">
    <property type="entry name" value="CLN3"/>
    <property type="match status" value="1"/>
</dbReference>
<keyword evidence="7" id="KW-0458">Lysosome</keyword>
<feature type="transmembrane region" description="Helical" evidence="7">
    <location>
        <begin position="232"/>
        <end position="251"/>
    </location>
</feature>
<feature type="transmembrane region" description="Helical" evidence="7">
    <location>
        <begin position="424"/>
        <end position="444"/>
    </location>
</feature>
<feature type="transmembrane region" description="Helical" evidence="7">
    <location>
        <begin position="207"/>
        <end position="226"/>
    </location>
</feature>
<evidence type="ECO:0000256" key="2">
    <source>
        <dbReference type="ARBA" id="ARBA00007467"/>
    </source>
</evidence>
<keyword evidence="6 7" id="KW-0472">Membrane</keyword>
<feature type="transmembrane region" description="Helical" evidence="7">
    <location>
        <begin position="118"/>
        <end position="138"/>
    </location>
</feature>
<dbReference type="SUPFAM" id="SSF103473">
    <property type="entry name" value="MFS general substrate transporter"/>
    <property type="match status" value="1"/>
</dbReference>
<dbReference type="GO" id="GO:0051453">
    <property type="term" value="P:regulation of intracellular pH"/>
    <property type="evidence" value="ECO:0007669"/>
    <property type="project" value="TreeGrafter"/>
</dbReference>
<evidence type="ECO:0000256" key="8">
    <source>
        <dbReference type="SAM" id="MobiDB-lite"/>
    </source>
</evidence>
<sequence>MGSRYRKTDTESLPLEDDDSEPLIVNGSSRARRRYNNIAMSEKSTLRRNLVGFWFLGLCNNFAYVIMLSAAHDILDDETAAAKNSTSEHNNSTTTISPVTTTINGTSYMTCNQISTGAILLADILPTLLIKFTAPFYLQRIGYRIKVSLTILFAMASFLIVAFANDVWLSIIGVVCASISGGLGEITFLSLTSFFDRNVISTWSSGTGGAGVFGSLAYAGFTSAGVSPRTTVLIMVVVPVIMAINYFCVLIHPKDLDYPTDDTASLIKDKGLSCCLPKRKSPTVLGVSMKALEGEQSGVSNSAYNVDVDAAPSYKSFTNMAASQQFTSSSKNNEEIGEEKKTANLSLKDKLRLVVPLLKFMIPLTTVYFGEYFINQGLHELLYYNNTGWPYLNKKEQYRWYQVDYQIGVFLSRSSVNIFPIKKVWILPFLQLINMGVLLAQVFYRFIPNIWIIFAIVFYEGFLGGAAYVNTFYRIAVEIPPEHLEFSMGVATIGDTVGIAVAGAAAIPSHNHMCSLKIKMK</sequence>
<feature type="transmembrane region" description="Helical" evidence="7">
    <location>
        <begin position="145"/>
        <end position="164"/>
    </location>
</feature>
<keyword evidence="4 7" id="KW-0812">Transmembrane</keyword>
<dbReference type="InterPro" id="IPR003492">
    <property type="entry name" value="Battenin_disease_Cln3"/>
</dbReference>
<feature type="region of interest" description="Disordered" evidence="8">
    <location>
        <begin position="1"/>
        <end position="22"/>
    </location>
</feature>
<evidence type="ECO:0000313" key="9">
    <source>
        <dbReference type="EMBL" id="KAK6176112.1"/>
    </source>
</evidence>
<dbReference type="PANTHER" id="PTHR10981:SF0">
    <property type="entry name" value="BATTENIN"/>
    <property type="match status" value="1"/>
</dbReference>
<dbReference type="GO" id="GO:0007040">
    <property type="term" value="P:lysosome organization"/>
    <property type="evidence" value="ECO:0007669"/>
    <property type="project" value="TreeGrafter"/>
</dbReference>
<comment type="similarity">
    <text evidence="2 7">Belongs to the battenin family.</text>
</comment>
<dbReference type="EMBL" id="JAZGQO010000010">
    <property type="protein sequence ID" value="KAK6176112.1"/>
    <property type="molecule type" value="Genomic_DNA"/>
</dbReference>
<feature type="compositionally biased region" description="Basic and acidic residues" evidence="8">
    <location>
        <begin position="1"/>
        <end position="10"/>
    </location>
</feature>
<keyword evidence="3" id="KW-0813">Transport</keyword>
<name>A0AAN8PCX7_PATCE</name>
<dbReference type="Proteomes" id="UP001347796">
    <property type="component" value="Unassembled WGS sequence"/>
</dbReference>
<evidence type="ECO:0000313" key="10">
    <source>
        <dbReference type="Proteomes" id="UP001347796"/>
    </source>
</evidence>
<dbReference type="PIRSF" id="PIRSF015974">
    <property type="entry name" value="CLN3_BTN1"/>
    <property type="match status" value="1"/>
</dbReference>
<dbReference type="GO" id="GO:0012505">
    <property type="term" value="C:endomembrane system"/>
    <property type="evidence" value="ECO:0007669"/>
    <property type="project" value="UniProtKB-SubCell"/>
</dbReference>
<evidence type="ECO:0000256" key="4">
    <source>
        <dbReference type="ARBA" id="ARBA00022692"/>
    </source>
</evidence>
<dbReference type="PANTHER" id="PTHR10981">
    <property type="entry name" value="BATTENIN"/>
    <property type="match status" value="1"/>
</dbReference>
<keyword evidence="10" id="KW-1185">Reference proteome</keyword>
<evidence type="ECO:0000256" key="3">
    <source>
        <dbReference type="ARBA" id="ARBA00022448"/>
    </source>
</evidence>